<dbReference type="InterPro" id="IPR022398">
    <property type="entry name" value="Peptidase_S8_His-AS"/>
</dbReference>
<dbReference type="InterPro" id="IPR036852">
    <property type="entry name" value="Peptidase_S8/S53_dom_sf"/>
</dbReference>
<dbReference type="GO" id="GO:0000139">
    <property type="term" value="C:Golgi membrane"/>
    <property type="evidence" value="ECO:0007669"/>
    <property type="project" value="UniProtKB-SubCell"/>
</dbReference>
<dbReference type="PROSITE" id="PS51892">
    <property type="entry name" value="SUBTILASE"/>
    <property type="match status" value="1"/>
</dbReference>
<dbReference type="GO" id="GO:0097688">
    <property type="term" value="P:glutamate receptor clustering"/>
    <property type="evidence" value="ECO:0007669"/>
    <property type="project" value="UniProtKB-ARBA"/>
</dbReference>
<dbReference type="Pfam" id="PF01483">
    <property type="entry name" value="P_proprotein"/>
    <property type="match status" value="1"/>
</dbReference>
<dbReference type="Gene3D" id="3.30.70.850">
    <property type="entry name" value="Peptidase S8, pro-domain"/>
    <property type="match status" value="1"/>
</dbReference>
<organism evidence="19 20">
    <name type="scientific">Amblyomma americanum</name>
    <name type="common">Lone star tick</name>
    <dbReference type="NCBI Taxonomy" id="6943"/>
    <lineage>
        <taxon>Eukaryota</taxon>
        <taxon>Metazoa</taxon>
        <taxon>Ecdysozoa</taxon>
        <taxon>Arthropoda</taxon>
        <taxon>Chelicerata</taxon>
        <taxon>Arachnida</taxon>
        <taxon>Acari</taxon>
        <taxon>Parasitiformes</taxon>
        <taxon>Ixodida</taxon>
        <taxon>Ixodoidea</taxon>
        <taxon>Ixodidae</taxon>
        <taxon>Amblyomminae</taxon>
        <taxon>Amblyomma</taxon>
    </lineage>
</organism>
<feature type="active site" description="Charge relay system" evidence="16 17">
    <location>
        <position position="187"/>
    </location>
</feature>
<evidence type="ECO:0000259" key="18">
    <source>
        <dbReference type="PROSITE" id="PS51829"/>
    </source>
</evidence>
<dbReference type="PROSITE" id="PS00136">
    <property type="entry name" value="SUBTILASE_ASP"/>
    <property type="match status" value="1"/>
</dbReference>
<dbReference type="Pfam" id="PF16470">
    <property type="entry name" value="S8_pro-domain"/>
    <property type="match status" value="1"/>
</dbReference>
<gene>
    <name evidence="19" type="ORF">V5799_017162</name>
</gene>
<dbReference type="PROSITE" id="PS00137">
    <property type="entry name" value="SUBTILASE_HIS"/>
    <property type="match status" value="1"/>
</dbReference>
<dbReference type="GO" id="GO:0008039">
    <property type="term" value="P:synaptic target recognition"/>
    <property type="evidence" value="ECO:0007669"/>
    <property type="project" value="UniProtKB-ARBA"/>
</dbReference>
<keyword evidence="3 17" id="KW-0645">Protease</keyword>
<evidence type="ECO:0000256" key="10">
    <source>
        <dbReference type="ARBA" id="ARBA00023157"/>
    </source>
</evidence>
<dbReference type="PROSITE" id="PS00138">
    <property type="entry name" value="SUBTILASE_SER"/>
    <property type="match status" value="1"/>
</dbReference>
<evidence type="ECO:0000256" key="11">
    <source>
        <dbReference type="ARBA" id="ARBA00023180"/>
    </source>
</evidence>
<feature type="domain" description="P/Homo B" evidence="18">
    <location>
        <begin position="438"/>
        <end position="571"/>
    </location>
</feature>
<dbReference type="PROSITE" id="PS51829">
    <property type="entry name" value="P_HOMO_B"/>
    <property type="match status" value="1"/>
</dbReference>
<accession>A0AAQ4F313</accession>
<dbReference type="InterPro" id="IPR015500">
    <property type="entry name" value="Peptidase_S8_subtilisin-rel"/>
</dbReference>
<dbReference type="CDD" id="cd04059">
    <property type="entry name" value="Peptidases_S8_Protein_convertases_Kexins_Furin-like"/>
    <property type="match status" value="1"/>
</dbReference>
<evidence type="ECO:0000256" key="4">
    <source>
        <dbReference type="ARBA" id="ARBA00022685"/>
    </source>
</evidence>
<evidence type="ECO:0000313" key="20">
    <source>
        <dbReference type="Proteomes" id="UP001321473"/>
    </source>
</evidence>
<dbReference type="InterPro" id="IPR008979">
    <property type="entry name" value="Galactose-bd-like_sf"/>
</dbReference>
<evidence type="ECO:0000256" key="7">
    <source>
        <dbReference type="ARBA" id="ARBA00022825"/>
    </source>
</evidence>
<dbReference type="GO" id="GO:0005886">
    <property type="term" value="C:plasma membrane"/>
    <property type="evidence" value="ECO:0007669"/>
    <property type="project" value="GOC"/>
</dbReference>
<sequence>MALRAGHYLNAWAVRVRGGRRAADQLAYELGYTNAGPLRGLEDTYLLRKADQPERSRRSARTFTRQLTQDSRVLWAEQQLVRPREKRALVEEEDWEALRFNDPLWNRQWYIHDTRSSPDLPELDHRVTKVWDMGFTGRGVVVTIMDDGLEWNHTDLVQNYAPEASYDFNDDDRDPFPRYDPQDLNNHGTRCAGEVAMTANNRNCGVGVAYEARIGGIRMLDGDVVDAVESTSLAFNVEAIDVFSASWGPSDDGRTVDGPKRLASEALHRGVTRGRGGRGSVYVWASGNGGAKGDNCNCDGYAGSPYTLSVSSASQRGRFPYYGEKCASTMAAAYSSGAYTDQKVATSDLHNSCTTQHTGTSASAPLAAGIVALVLQANPSLGWRDVQHLVAWTSDFAPLSSNRGWKRNAAGLLYNSRFGFGLLDAQAMVQAALNWSNVGPSEQCRLFPEAPWALPRPMVSAQRELQLAFDAQDCPIEALEHVQVHLDLQYSQRGALDAHLRSPAGTESVLLYRRAKDTAGQGFRNWTFLTVHLWGENPRGLWTLVIRDKFGQDNAGRLNAVSMTLSGTREQPAYQAVRSGRRRYDDEELAQVVIDAVPEYEESEDEEAQRAAAPRMRRRPVLRFFPMCPRVIPLHGAAGSHWRAGDHSSTHGVIEATTGDRSKPQSPAAVMDSVPFPVHASVAHNVINKDNAVLM</sequence>
<dbReference type="PRINTS" id="PR00723">
    <property type="entry name" value="SUBTILISIN"/>
</dbReference>
<dbReference type="GO" id="GO:0016486">
    <property type="term" value="P:peptide hormone processing"/>
    <property type="evidence" value="ECO:0007669"/>
    <property type="project" value="TreeGrafter"/>
</dbReference>
<dbReference type="GO" id="GO:0001941">
    <property type="term" value="P:postsynaptic membrane organization"/>
    <property type="evidence" value="ECO:0007669"/>
    <property type="project" value="UniProtKB-ARBA"/>
</dbReference>
<dbReference type="FunFam" id="3.30.70.850:FF:000001">
    <property type="entry name" value="Proprotein convertase subtilisin/kexin type 5"/>
    <property type="match status" value="1"/>
</dbReference>
<dbReference type="InterPro" id="IPR023828">
    <property type="entry name" value="Peptidase_S8_Ser-AS"/>
</dbReference>
<evidence type="ECO:0000256" key="3">
    <source>
        <dbReference type="ARBA" id="ARBA00022670"/>
    </source>
</evidence>
<dbReference type="GO" id="GO:0005615">
    <property type="term" value="C:extracellular space"/>
    <property type="evidence" value="ECO:0007669"/>
    <property type="project" value="TreeGrafter"/>
</dbReference>
<comment type="similarity">
    <text evidence="2">Belongs to the peptidase S8 family. Furin subfamily.</text>
</comment>
<evidence type="ECO:0000256" key="2">
    <source>
        <dbReference type="ARBA" id="ARBA00005325"/>
    </source>
</evidence>
<dbReference type="InterPro" id="IPR032815">
    <property type="entry name" value="S8_pro-domain"/>
</dbReference>
<dbReference type="FunFam" id="3.40.50.200:FF:000021">
    <property type="entry name" value="Proprotein convertase subtilisin/kexin type 5a"/>
    <property type="match status" value="1"/>
</dbReference>
<dbReference type="SUPFAM" id="SSF54897">
    <property type="entry name" value="Protease propeptides/inhibitors"/>
    <property type="match status" value="1"/>
</dbReference>
<protein>
    <recommendedName>
        <fullName evidence="13">Kex2-like endoprotease 1</fullName>
    </recommendedName>
    <alternativeName>
        <fullName evidence="14">SPC3</fullName>
    </alternativeName>
    <alternativeName>
        <fullName evidence="15">dKLIP-1</fullName>
    </alternativeName>
</protein>
<comment type="function">
    <text evidence="12">Probably involved in the processing of hormone and other protein precursors at sites comprised of pairs of basic amino acid residues.</text>
</comment>
<evidence type="ECO:0000256" key="15">
    <source>
        <dbReference type="ARBA" id="ARBA00077026"/>
    </source>
</evidence>
<evidence type="ECO:0000256" key="5">
    <source>
        <dbReference type="ARBA" id="ARBA00022729"/>
    </source>
</evidence>
<keyword evidence="4" id="KW-0165">Cleavage on pair of basic residues</keyword>
<keyword evidence="11" id="KW-0325">Glycoprotein</keyword>
<evidence type="ECO:0000256" key="17">
    <source>
        <dbReference type="PROSITE-ProRule" id="PRU01240"/>
    </source>
</evidence>
<keyword evidence="7 17" id="KW-0720">Serine protease</keyword>
<dbReference type="InterPro" id="IPR002884">
    <property type="entry name" value="P_dom"/>
</dbReference>
<evidence type="ECO:0000256" key="14">
    <source>
        <dbReference type="ARBA" id="ARBA00076619"/>
    </source>
</evidence>
<evidence type="ECO:0000256" key="16">
    <source>
        <dbReference type="PIRSR" id="PIRSR615500-1"/>
    </source>
</evidence>
<evidence type="ECO:0000256" key="1">
    <source>
        <dbReference type="ARBA" id="ARBA00004653"/>
    </source>
</evidence>
<comment type="subcellular location">
    <subcellularLocation>
        <location evidence="1">Golgi apparatus membrane</location>
        <topology evidence="1">Multi-pass membrane protein</topology>
    </subcellularLocation>
</comment>
<keyword evidence="10" id="KW-1015">Disulfide bond</keyword>
<dbReference type="PANTHER" id="PTHR42884:SF14">
    <property type="entry name" value="NEUROENDOCRINE CONVERTASE 1"/>
    <property type="match status" value="1"/>
</dbReference>
<evidence type="ECO:0000313" key="19">
    <source>
        <dbReference type="EMBL" id="KAK8781496.1"/>
    </source>
</evidence>
<dbReference type="InterPro" id="IPR034182">
    <property type="entry name" value="Kexin/furin"/>
</dbReference>
<dbReference type="Pfam" id="PF00082">
    <property type="entry name" value="Peptidase_S8"/>
    <property type="match status" value="1"/>
</dbReference>
<dbReference type="Proteomes" id="UP001321473">
    <property type="component" value="Unassembled WGS sequence"/>
</dbReference>
<evidence type="ECO:0000256" key="6">
    <source>
        <dbReference type="ARBA" id="ARBA00022801"/>
    </source>
</evidence>
<keyword evidence="8" id="KW-0106">Calcium</keyword>
<dbReference type="EMBL" id="JARKHS020007657">
    <property type="protein sequence ID" value="KAK8781496.1"/>
    <property type="molecule type" value="Genomic_DNA"/>
</dbReference>
<dbReference type="AlphaFoldDB" id="A0AAQ4F313"/>
<dbReference type="Gene3D" id="2.60.120.260">
    <property type="entry name" value="Galactose-binding domain-like"/>
    <property type="match status" value="1"/>
</dbReference>
<keyword evidence="20" id="KW-1185">Reference proteome</keyword>
<dbReference type="GO" id="GO:0043005">
    <property type="term" value="C:neuron projection"/>
    <property type="evidence" value="ECO:0007669"/>
    <property type="project" value="TreeGrafter"/>
</dbReference>
<dbReference type="InterPro" id="IPR000209">
    <property type="entry name" value="Peptidase_S8/S53_dom"/>
</dbReference>
<feature type="active site" description="Charge relay system" evidence="16 17">
    <location>
        <position position="146"/>
    </location>
</feature>
<keyword evidence="9" id="KW-0865">Zymogen</keyword>
<proteinExistence type="inferred from homology"/>
<dbReference type="InterPro" id="IPR038466">
    <property type="entry name" value="S8_pro-domain_sf"/>
</dbReference>
<evidence type="ECO:0000256" key="13">
    <source>
        <dbReference type="ARBA" id="ARBA00076029"/>
    </source>
</evidence>
<evidence type="ECO:0000256" key="9">
    <source>
        <dbReference type="ARBA" id="ARBA00023145"/>
    </source>
</evidence>
<keyword evidence="6 17" id="KW-0378">Hydrolase</keyword>
<comment type="caution">
    <text evidence="19">The sequence shown here is derived from an EMBL/GenBank/DDBJ whole genome shotgun (WGS) entry which is preliminary data.</text>
</comment>
<name>A0AAQ4F313_AMBAM</name>
<dbReference type="FunFam" id="2.60.120.260:FF:000006">
    <property type="entry name" value="Proprotein convertase subtilisin/kexin type 5"/>
    <property type="match status" value="1"/>
</dbReference>
<dbReference type="PANTHER" id="PTHR42884">
    <property type="entry name" value="PROPROTEIN CONVERTASE SUBTILISIN/KEXIN-RELATED"/>
    <property type="match status" value="1"/>
</dbReference>
<dbReference type="InterPro" id="IPR023827">
    <property type="entry name" value="Peptidase_S8_Asp-AS"/>
</dbReference>
<evidence type="ECO:0000256" key="12">
    <source>
        <dbReference type="ARBA" id="ARBA00055784"/>
    </source>
</evidence>
<reference evidence="19 20" key="1">
    <citation type="journal article" date="2023" name="Arcadia Sci">
        <title>De novo assembly of a long-read Amblyomma americanum tick genome.</title>
        <authorList>
            <person name="Chou S."/>
            <person name="Poskanzer K.E."/>
            <person name="Rollins M."/>
            <person name="Thuy-Boun P.S."/>
        </authorList>
    </citation>
    <scope>NUCLEOTIDE SEQUENCE [LARGE SCALE GENOMIC DNA]</scope>
    <source>
        <strain evidence="19">F_SG_1</strain>
        <tissue evidence="19">Salivary glands</tissue>
    </source>
</reference>
<dbReference type="Gene3D" id="3.40.50.200">
    <property type="entry name" value="Peptidase S8/S53 domain"/>
    <property type="match status" value="1"/>
</dbReference>
<dbReference type="GO" id="GO:0097090">
    <property type="term" value="P:presynaptic membrane organization"/>
    <property type="evidence" value="ECO:0007669"/>
    <property type="project" value="UniProtKB-ARBA"/>
</dbReference>
<dbReference type="GO" id="GO:0004252">
    <property type="term" value="F:serine-type endopeptidase activity"/>
    <property type="evidence" value="ECO:0007669"/>
    <property type="project" value="UniProtKB-UniRule"/>
</dbReference>
<evidence type="ECO:0000256" key="8">
    <source>
        <dbReference type="ARBA" id="ARBA00022837"/>
    </source>
</evidence>
<keyword evidence="5" id="KW-0732">Signal</keyword>
<dbReference type="SUPFAM" id="SSF49785">
    <property type="entry name" value="Galactose-binding domain-like"/>
    <property type="match status" value="1"/>
</dbReference>
<feature type="active site" description="Charge relay system" evidence="16 17">
    <location>
        <position position="361"/>
    </location>
</feature>
<dbReference type="SUPFAM" id="SSF52743">
    <property type="entry name" value="Subtilisin-like"/>
    <property type="match status" value="1"/>
</dbReference>